<feature type="disulfide bond" evidence="18">
    <location>
        <begin position="177"/>
        <end position="209"/>
    </location>
</feature>
<feature type="site" description="Transition state stabilizer" evidence="17">
    <location>
        <position position="66"/>
    </location>
</feature>
<evidence type="ECO:0000256" key="8">
    <source>
        <dbReference type="ARBA" id="ARBA00022729"/>
    </source>
</evidence>
<dbReference type="Proteomes" id="UP001154282">
    <property type="component" value="Unassembled WGS sequence"/>
</dbReference>
<dbReference type="PANTHER" id="PTHR31235">
    <property type="entry name" value="PEROXIDASE 25-RELATED"/>
    <property type="match status" value="1"/>
</dbReference>
<feature type="binding site" evidence="16">
    <location>
        <position position="171"/>
    </location>
    <ligand>
        <name>Ca(2+)</name>
        <dbReference type="ChEBI" id="CHEBI:29108"/>
        <label>2</label>
    </ligand>
</feature>
<feature type="binding site" description="axial binding residue" evidence="16">
    <location>
        <position position="170"/>
    </location>
    <ligand>
        <name>heme b</name>
        <dbReference type="ChEBI" id="CHEBI:60344"/>
    </ligand>
    <ligandPart>
        <name>Fe</name>
        <dbReference type="ChEBI" id="CHEBI:18248"/>
    </ligandPart>
</feature>
<dbReference type="InterPro" id="IPR000823">
    <property type="entry name" value="Peroxidase_pln"/>
</dbReference>
<feature type="binding site" evidence="16">
    <location>
        <position position="71"/>
    </location>
    <ligand>
        <name>Ca(2+)</name>
        <dbReference type="ChEBI" id="CHEBI:29108"/>
        <label>1</label>
    </ligand>
</feature>
<keyword evidence="9 16" id="KW-0106">Calcium</keyword>
<keyword evidence="4 19" id="KW-0964">Secreted</keyword>
<evidence type="ECO:0000256" key="7">
    <source>
        <dbReference type="ARBA" id="ARBA00022723"/>
    </source>
</evidence>
<dbReference type="InterPro" id="IPR010255">
    <property type="entry name" value="Haem_peroxidase_sf"/>
</dbReference>
<comment type="similarity">
    <text evidence="19">Belongs to the peroxidase family. Classical plant (class III) peroxidase subfamily.</text>
</comment>
<feature type="binding site" evidence="16">
    <location>
        <position position="222"/>
    </location>
    <ligand>
        <name>Ca(2+)</name>
        <dbReference type="ChEBI" id="CHEBI:29108"/>
        <label>2</label>
    </ligand>
</feature>
<evidence type="ECO:0000256" key="4">
    <source>
        <dbReference type="ARBA" id="ARBA00022525"/>
    </source>
</evidence>
<feature type="disulfide bond" evidence="18">
    <location>
        <begin position="39"/>
        <end position="92"/>
    </location>
</feature>
<evidence type="ECO:0000256" key="5">
    <source>
        <dbReference type="ARBA" id="ARBA00022559"/>
    </source>
</evidence>
<dbReference type="CDD" id="cd00693">
    <property type="entry name" value="secretory_peroxidase"/>
    <property type="match status" value="1"/>
</dbReference>
<dbReference type="GO" id="GO:0042744">
    <property type="term" value="P:hydrogen peroxide catabolic process"/>
    <property type="evidence" value="ECO:0007669"/>
    <property type="project" value="UniProtKB-KW"/>
</dbReference>
<dbReference type="GO" id="GO:0020037">
    <property type="term" value="F:heme binding"/>
    <property type="evidence" value="ECO:0007669"/>
    <property type="project" value="UniProtKB-UniRule"/>
</dbReference>
<keyword evidence="22" id="KW-1185">Reference proteome</keyword>
<keyword evidence="10 19" id="KW-0560">Oxidoreductase</keyword>
<evidence type="ECO:0000256" key="10">
    <source>
        <dbReference type="ARBA" id="ARBA00023002"/>
    </source>
</evidence>
<feature type="active site" description="Proton acceptor" evidence="14">
    <location>
        <position position="70"/>
    </location>
</feature>
<feature type="domain" description="Plant heme peroxidase family profile" evidence="20">
    <location>
        <begin position="29"/>
        <end position="306"/>
    </location>
</feature>
<evidence type="ECO:0000256" key="19">
    <source>
        <dbReference type="RuleBase" id="RU362060"/>
    </source>
</evidence>
<feature type="binding site" evidence="16">
    <location>
        <position position="230"/>
    </location>
    <ligand>
        <name>Ca(2+)</name>
        <dbReference type="ChEBI" id="CHEBI:29108"/>
        <label>2</label>
    </ligand>
</feature>
<comment type="cofactor">
    <cofactor evidence="16 19">
        <name>heme b</name>
        <dbReference type="ChEBI" id="CHEBI:60344"/>
    </cofactor>
    <text evidence="16 19">Binds 1 heme b (iron(II)-protoporphyrin IX) group per subunit.</text>
</comment>
<dbReference type="AlphaFoldDB" id="A0AAV0RY59"/>
<keyword evidence="13 19" id="KW-0376">Hydrogen peroxide</keyword>
<dbReference type="GO" id="GO:0140825">
    <property type="term" value="F:lactoperoxidase activity"/>
    <property type="evidence" value="ECO:0007669"/>
    <property type="project" value="UniProtKB-EC"/>
</dbReference>
<dbReference type="GO" id="GO:0046872">
    <property type="term" value="F:metal ion binding"/>
    <property type="evidence" value="ECO:0007669"/>
    <property type="project" value="UniProtKB-UniRule"/>
</dbReference>
<dbReference type="InterPro" id="IPR019794">
    <property type="entry name" value="Peroxidases_AS"/>
</dbReference>
<organism evidence="21 22">
    <name type="scientific">Linum tenue</name>
    <dbReference type="NCBI Taxonomy" id="586396"/>
    <lineage>
        <taxon>Eukaryota</taxon>
        <taxon>Viridiplantae</taxon>
        <taxon>Streptophyta</taxon>
        <taxon>Embryophyta</taxon>
        <taxon>Tracheophyta</taxon>
        <taxon>Spermatophyta</taxon>
        <taxon>Magnoliopsida</taxon>
        <taxon>eudicotyledons</taxon>
        <taxon>Gunneridae</taxon>
        <taxon>Pentapetalae</taxon>
        <taxon>rosids</taxon>
        <taxon>fabids</taxon>
        <taxon>Malpighiales</taxon>
        <taxon>Linaceae</taxon>
        <taxon>Linum</taxon>
    </lineage>
</organism>
<evidence type="ECO:0000256" key="11">
    <source>
        <dbReference type="ARBA" id="ARBA00023004"/>
    </source>
</evidence>
<dbReference type="EMBL" id="CAMGYJ010000011">
    <property type="protein sequence ID" value="CAI0625455.1"/>
    <property type="molecule type" value="Genomic_DNA"/>
</dbReference>
<feature type="binding site" evidence="16">
    <location>
        <position position="74"/>
    </location>
    <ligand>
        <name>Ca(2+)</name>
        <dbReference type="ChEBI" id="CHEBI:29108"/>
        <label>1</label>
    </ligand>
</feature>
<evidence type="ECO:0000313" key="21">
    <source>
        <dbReference type="EMBL" id="CAI0625455.1"/>
    </source>
</evidence>
<comment type="subcellular location">
    <subcellularLocation>
        <location evidence="19">Secreted</location>
    </subcellularLocation>
</comment>
<dbReference type="InterPro" id="IPR002016">
    <property type="entry name" value="Haem_peroxidase"/>
</dbReference>
<evidence type="ECO:0000256" key="6">
    <source>
        <dbReference type="ARBA" id="ARBA00022617"/>
    </source>
</evidence>
<evidence type="ECO:0000256" key="18">
    <source>
        <dbReference type="PIRSR" id="PIRSR600823-5"/>
    </source>
</evidence>
<accession>A0AAV0RY59</accession>
<comment type="caution">
    <text evidence="21">The sequence shown here is derived from an EMBL/GenBank/DDBJ whole genome shotgun (WGS) entry which is preliminary data.</text>
</comment>
<keyword evidence="6 19" id="KW-0349">Heme</keyword>
<dbReference type="Pfam" id="PF00141">
    <property type="entry name" value="peroxidase"/>
    <property type="match status" value="1"/>
</dbReference>
<evidence type="ECO:0000256" key="17">
    <source>
        <dbReference type="PIRSR" id="PIRSR600823-4"/>
    </source>
</evidence>
<gene>
    <name evidence="21" type="ORF">LITE_LOCUS50438</name>
</gene>
<feature type="binding site" evidence="15">
    <location>
        <position position="139"/>
    </location>
    <ligand>
        <name>substrate</name>
    </ligand>
</feature>
<feature type="disulfide bond" evidence="18">
    <location>
        <begin position="98"/>
        <end position="302"/>
    </location>
</feature>
<evidence type="ECO:0000256" key="12">
    <source>
        <dbReference type="ARBA" id="ARBA00023157"/>
    </source>
</evidence>
<feature type="signal peptide" evidence="19">
    <location>
        <begin position="1"/>
        <end position="24"/>
    </location>
</feature>
<name>A0AAV0RY59_9ROSI</name>
<dbReference type="SUPFAM" id="SSF48113">
    <property type="entry name" value="Heme-dependent peroxidases"/>
    <property type="match status" value="1"/>
</dbReference>
<keyword evidence="7 16" id="KW-0479">Metal-binding</keyword>
<evidence type="ECO:0000256" key="9">
    <source>
        <dbReference type="ARBA" id="ARBA00022837"/>
    </source>
</evidence>
<evidence type="ECO:0000256" key="1">
    <source>
        <dbReference type="ARBA" id="ARBA00000189"/>
    </source>
</evidence>
<evidence type="ECO:0000259" key="20">
    <source>
        <dbReference type="PROSITE" id="PS50873"/>
    </source>
</evidence>
<comment type="function">
    <text evidence="2">Removal of H(2)O(2), oxidation of toxic reductants, biosynthesis and degradation of lignin, suberization, auxin catabolism, response to environmental stresses such as wounding, pathogen attack and oxidative stress. These functions might be dependent on each isozyme/isoform in each plant tissue.</text>
</comment>
<keyword evidence="11 16" id="KW-0408">Iron</keyword>
<keyword evidence="12 18" id="KW-1015">Disulfide bond</keyword>
<evidence type="ECO:0000313" key="22">
    <source>
        <dbReference type="Proteomes" id="UP001154282"/>
    </source>
</evidence>
<keyword evidence="5 19" id="KW-0575">Peroxidase</keyword>
<dbReference type="Gene3D" id="1.10.420.10">
    <property type="entry name" value="Peroxidase, domain 2"/>
    <property type="match status" value="1"/>
</dbReference>
<comment type="catalytic activity">
    <reaction evidence="1 19">
        <text>2 a phenolic donor + H2O2 = 2 a phenolic radical donor + 2 H2O</text>
        <dbReference type="Rhea" id="RHEA:56136"/>
        <dbReference type="ChEBI" id="CHEBI:15377"/>
        <dbReference type="ChEBI" id="CHEBI:16240"/>
        <dbReference type="ChEBI" id="CHEBI:139520"/>
        <dbReference type="ChEBI" id="CHEBI:139521"/>
        <dbReference type="EC" id="1.11.1.7"/>
    </reaction>
</comment>
<dbReference type="InterPro" id="IPR033905">
    <property type="entry name" value="Secretory_peroxidase"/>
</dbReference>
<protein>
    <recommendedName>
        <fullName evidence="3 19">Peroxidase</fullName>
        <ecNumber evidence="3 19">1.11.1.7</ecNumber>
    </recommendedName>
</protein>
<feature type="chain" id="PRO_5043090736" description="Peroxidase" evidence="19">
    <location>
        <begin position="25"/>
        <end position="307"/>
    </location>
</feature>
<dbReference type="PROSITE" id="PS00436">
    <property type="entry name" value="PEROXIDASE_2"/>
    <property type="match status" value="1"/>
</dbReference>
<dbReference type="FunFam" id="1.10.420.10:FF:000010">
    <property type="entry name" value="Peroxidase"/>
    <property type="match status" value="1"/>
</dbReference>
<dbReference type="EC" id="1.11.1.7" evidence="3 19"/>
<proteinExistence type="inferred from homology"/>
<dbReference type="Gene3D" id="1.10.520.10">
    <property type="match status" value="2"/>
</dbReference>
<dbReference type="PROSITE" id="PS50873">
    <property type="entry name" value="PEROXIDASE_4"/>
    <property type="match status" value="1"/>
</dbReference>
<dbReference type="GO" id="GO:0005576">
    <property type="term" value="C:extracellular region"/>
    <property type="evidence" value="ECO:0007669"/>
    <property type="project" value="UniProtKB-SubCell"/>
</dbReference>
<keyword evidence="8 19" id="KW-0732">Signal</keyword>
<evidence type="ECO:0000256" key="14">
    <source>
        <dbReference type="PIRSR" id="PIRSR600823-1"/>
    </source>
</evidence>
<evidence type="ECO:0000256" key="13">
    <source>
        <dbReference type="ARBA" id="ARBA00023324"/>
    </source>
</evidence>
<evidence type="ECO:0000256" key="15">
    <source>
        <dbReference type="PIRSR" id="PIRSR600823-2"/>
    </source>
</evidence>
<dbReference type="PRINTS" id="PR00458">
    <property type="entry name" value="PEROXIDASE"/>
</dbReference>
<dbReference type="PRINTS" id="PR00461">
    <property type="entry name" value="PLPEROXIDASE"/>
</dbReference>
<comment type="cofactor">
    <cofactor evidence="16 19">
        <name>Ca(2+)</name>
        <dbReference type="ChEBI" id="CHEBI:29108"/>
    </cofactor>
    <text evidence="16 19">Binds 2 calcium ions per subunit.</text>
</comment>
<reference evidence="21" key="1">
    <citation type="submission" date="2022-08" db="EMBL/GenBank/DDBJ databases">
        <authorList>
            <person name="Gutierrez-Valencia J."/>
        </authorList>
    </citation>
    <scope>NUCLEOTIDE SEQUENCE</scope>
</reference>
<sequence length="307" mass="33320">MAAAPVTILCILFLIMILVTETAASINWQLQLGYYSSSCPAAESTIKATVEEAVAVDKSNAARLLRLAFHDCFVEVRFEVIEQAKTRLEQSCPGVVSCADIVAIAARDAVVLSHGPSFGVPTGRRDGRISSLTLANDLPDVNDPIEVLKSKFHAKGLSTKDLVLLTAGAHTIGTSACFFMPQRLYNFNGHNDTDPSINPKFLQRLKLICPLGGSSFQRLHLDWSSQFQFDDHILRNILNGFAVLASDAQLVEDGTTKRFLQSYAGGYGIGKSSFGKDFAAAMVRMTNIQPKTGPNGEIRKACHKVNS</sequence>
<evidence type="ECO:0000256" key="3">
    <source>
        <dbReference type="ARBA" id="ARBA00012313"/>
    </source>
</evidence>
<evidence type="ECO:0000256" key="2">
    <source>
        <dbReference type="ARBA" id="ARBA00002322"/>
    </source>
</evidence>
<dbReference type="GO" id="GO:0006979">
    <property type="term" value="P:response to oxidative stress"/>
    <property type="evidence" value="ECO:0007669"/>
    <property type="project" value="UniProtKB-UniRule"/>
</dbReference>
<evidence type="ECO:0000256" key="16">
    <source>
        <dbReference type="PIRSR" id="PIRSR600823-3"/>
    </source>
</evidence>